<dbReference type="Proteomes" id="UP001165064">
    <property type="component" value="Unassembled WGS sequence"/>
</dbReference>
<sequence>MLSFIDQTIAIWFMKATGIPNNVDTPENATSITMMNESKDEETSMLSPVPVTPLVPVIISSSVPSYVTITPASMPDTKTSDISVTCTGFSSIDIDSSCSSVFRSGTTCITTGTTSKVALKDAGTSVGVTPLDLASTTSGLTSVNNIPATDLVSGTTFFNIFPSFVIRAIPEKLNVFGTKMLRGVYNKSQYTTIKLKELVINCMTSISIPVSLPSSVFDGNSNLHPKIISSSIVPKLKVIGTKMLRDVYIMSQYTTIKLKGMISRYISTPMSLPYPVSDGNLQLHDTIISSAVAPCTTSLDSIHNSNSVLNSPSVSEHDSSSYDAPINSSSSTDTTANIFPNLAKDHISTYTSSASVSVTDDICFQNQMDFKSFEREFGKIFIGSTAPTPFDEITTPVDILSVLEVDLLMSFEVSFDSVSGSCFQNTDNVPYAGLKMKFDEYGQQFGRIFLASVVKDEEKKEVSIPVWKYSRYDHPMGQIYLT</sequence>
<proteinExistence type="predicted"/>
<reference evidence="1" key="1">
    <citation type="submission" date="2023-04" db="EMBL/GenBank/DDBJ databases">
        <title>Ambrosiozyma monospora NBRC 10751.</title>
        <authorList>
            <person name="Ichikawa N."/>
            <person name="Sato H."/>
            <person name="Tonouchi N."/>
        </authorList>
    </citation>
    <scope>NUCLEOTIDE SEQUENCE</scope>
    <source>
        <strain evidence="1">NBRC 10751</strain>
    </source>
</reference>
<keyword evidence="2" id="KW-1185">Reference proteome</keyword>
<organism evidence="1 2">
    <name type="scientific">Ambrosiozyma monospora</name>
    <name type="common">Yeast</name>
    <name type="synonym">Endomycopsis monosporus</name>
    <dbReference type="NCBI Taxonomy" id="43982"/>
    <lineage>
        <taxon>Eukaryota</taxon>
        <taxon>Fungi</taxon>
        <taxon>Dikarya</taxon>
        <taxon>Ascomycota</taxon>
        <taxon>Saccharomycotina</taxon>
        <taxon>Pichiomycetes</taxon>
        <taxon>Pichiales</taxon>
        <taxon>Pichiaceae</taxon>
        <taxon>Ambrosiozyma</taxon>
    </lineage>
</organism>
<protein>
    <submittedName>
        <fullName evidence="1">Unnamed protein product</fullName>
    </submittedName>
</protein>
<evidence type="ECO:0000313" key="1">
    <source>
        <dbReference type="EMBL" id="GME84387.1"/>
    </source>
</evidence>
<comment type="caution">
    <text evidence="1">The sequence shown here is derived from an EMBL/GenBank/DDBJ whole genome shotgun (WGS) entry which is preliminary data.</text>
</comment>
<evidence type="ECO:0000313" key="2">
    <source>
        <dbReference type="Proteomes" id="UP001165064"/>
    </source>
</evidence>
<dbReference type="EMBL" id="BSXS01005457">
    <property type="protein sequence ID" value="GME84387.1"/>
    <property type="molecule type" value="Genomic_DNA"/>
</dbReference>
<name>A0ACB5TAP5_AMBMO</name>
<accession>A0ACB5TAP5</accession>
<gene>
    <name evidence="1" type="ORF">Amon02_000680500</name>
</gene>